<protein>
    <submittedName>
        <fullName evidence="1">Uncharacterized protein</fullName>
    </submittedName>
</protein>
<dbReference type="EMBL" id="QOIP01000008">
    <property type="protein sequence ID" value="RLU19460.1"/>
    <property type="molecule type" value="Genomic_DNA"/>
</dbReference>
<gene>
    <name evidence="1" type="ORF">DMN91_008017</name>
</gene>
<accession>A0A3L8DG97</accession>
<reference evidence="1" key="1">
    <citation type="journal article" date="2018" name="Genome Res.">
        <title>The genomic architecture and molecular evolution of ant odorant receptors.</title>
        <authorList>
            <person name="McKenzie S.K."/>
            <person name="Kronauer D.J.C."/>
        </authorList>
    </citation>
    <scope>NUCLEOTIDE SEQUENCE [LARGE SCALE GENOMIC DNA]</scope>
    <source>
        <strain evidence="1">Clonal line C1</strain>
    </source>
</reference>
<organism evidence="1">
    <name type="scientific">Ooceraea biroi</name>
    <name type="common">Clonal raider ant</name>
    <name type="synonym">Cerapachys biroi</name>
    <dbReference type="NCBI Taxonomy" id="2015173"/>
    <lineage>
        <taxon>Eukaryota</taxon>
        <taxon>Metazoa</taxon>
        <taxon>Ecdysozoa</taxon>
        <taxon>Arthropoda</taxon>
        <taxon>Hexapoda</taxon>
        <taxon>Insecta</taxon>
        <taxon>Pterygota</taxon>
        <taxon>Neoptera</taxon>
        <taxon>Endopterygota</taxon>
        <taxon>Hymenoptera</taxon>
        <taxon>Apocrita</taxon>
        <taxon>Aculeata</taxon>
        <taxon>Formicoidea</taxon>
        <taxon>Formicidae</taxon>
        <taxon>Dorylinae</taxon>
        <taxon>Ooceraea</taxon>
    </lineage>
</organism>
<name>A0A3L8DG97_OOCBI</name>
<proteinExistence type="predicted"/>
<dbReference type="Proteomes" id="UP000279307">
    <property type="component" value="Chromosome 8"/>
</dbReference>
<evidence type="ECO:0000313" key="1">
    <source>
        <dbReference type="EMBL" id="RLU19460.1"/>
    </source>
</evidence>
<reference evidence="1" key="2">
    <citation type="submission" date="2018-07" db="EMBL/GenBank/DDBJ databases">
        <authorList>
            <person name="Mckenzie S.K."/>
            <person name="Kronauer D.J.C."/>
        </authorList>
    </citation>
    <scope>NUCLEOTIDE SEQUENCE</scope>
    <source>
        <strain evidence="1">Clonal line C1</strain>
    </source>
</reference>
<dbReference type="AlphaFoldDB" id="A0A3L8DG97"/>
<sequence length="153" mass="16065">MCVDRAWNGWNDAARAVALASCLQGKARSVLDALENPESFGYDELKSKLELRFGESICAKLLRAVHKSEAGARRIFLGTGHGSGKTVQSSVPGMISGTATSGVILTRIIYGSGNPRVCTTFADLCAKSPDGSGAGSCLRFGQSRTKCSVDPHA</sequence>
<comment type="caution">
    <text evidence="1">The sequence shown here is derived from an EMBL/GenBank/DDBJ whole genome shotgun (WGS) entry which is preliminary data.</text>
</comment>